<reference evidence="1 2" key="1">
    <citation type="submission" date="2021-03" db="EMBL/GenBank/DDBJ databases">
        <authorList>
            <person name="Kanchanasin P."/>
            <person name="Saeng-In P."/>
            <person name="Phongsopitanun W."/>
            <person name="Yuki M."/>
            <person name="Kudo T."/>
            <person name="Ohkuma M."/>
            <person name="Tanasupawat S."/>
        </authorList>
    </citation>
    <scope>NUCLEOTIDE SEQUENCE [LARGE SCALE GENOMIC DNA]</scope>
    <source>
        <strain evidence="1 2">L46</strain>
    </source>
</reference>
<dbReference type="Proteomes" id="UP000666915">
    <property type="component" value="Unassembled WGS sequence"/>
</dbReference>
<name>A0ABS3RHP5_9ACTN</name>
<proteinExistence type="predicted"/>
<keyword evidence="2" id="KW-1185">Reference proteome</keyword>
<dbReference type="EMBL" id="JAGEOK010000063">
    <property type="protein sequence ID" value="MBO2445148.1"/>
    <property type="molecule type" value="Genomic_DNA"/>
</dbReference>
<organism evidence="1 2">
    <name type="scientific">Actinomadura nitritigenes</name>
    <dbReference type="NCBI Taxonomy" id="134602"/>
    <lineage>
        <taxon>Bacteria</taxon>
        <taxon>Bacillati</taxon>
        <taxon>Actinomycetota</taxon>
        <taxon>Actinomycetes</taxon>
        <taxon>Streptosporangiales</taxon>
        <taxon>Thermomonosporaceae</taxon>
        <taxon>Actinomadura</taxon>
    </lineage>
</organism>
<evidence type="ECO:0000313" key="2">
    <source>
        <dbReference type="Proteomes" id="UP000666915"/>
    </source>
</evidence>
<accession>A0ABS3RHP5</accession>
<gene>
    <name evidence="1" type="ORF">J4557_47355</name>
</gene>
<sequence>MFLRPACLTAANAFAVLLLLPVIDREKDAEVSVLRHQIAVLERQLAGKRVRFTAVDRALLAALLHRSRA</sequence>
<evidence type="ECO:0000313" key="1">
    <source>
        <dbReference type="EMBL" id="MBO2445148.1"/>
    </source>
</evidence>
<protein>
    <submittedName>
        <fullName evidence="1">Uncharacterized protein</fullName>
    </submittedName>
</protein>
<dbReference type="RefSeq" id="WP_208274232.1">
    <property type="nucleotide sequence ID" value="NZ_BAAAGM010000076.1"/>
</dbReference>
<comment type="caution">
    <text evidence="1">The sequence shown here is derived from an EMBL/GenBank/DDBJ whole genome shotgun (WGS) entry which is preliminary data.</text>
</comment>